<dbReference type="PANTHER" id="PTHR47959">
    <property type="entry name" value="ATP-DEPENDENT RNA HELICASE RHLE-RELATED"/>
    <property type="match status" value="1"/>
</dbReference>
<dbReference type="InterPro" id="IPR001650">
    <property type="entry name" value="Helicase_C-like"/>
</dbReference>
<evidence type="ECO:0000259" key="12">
    <source>
        <dbReference type="PROSITE" id="PS51192"/>
    </source>
</evidence>
<keyword evidence="5 10" id="KW-0067">ATP-binding</keyword>
<dbReference type="InterPro" id="IPR011545">
    <property type="entry name" value="DEAD/DEAH_box_helicase_dom"/>
</dbReference>
<dbReference type="CDD" id="cd18787">
    <property type="entry name" value="SF2_C_DEAD"/>
    <property type="match status" value="1"/>
</dbReference>
<accession>A0ABN7VYN8</accession>
<gene>
    <name evidence="15" type="ORF">GMARGA_LOCUS24458</name>
</gene>
<dbReference type="SMART" id="SM00490">
    <property type="entry name" value="HELICc"/>
    <property type="match status" value="1"/>
</dbReference>
<evidence type="ECO:0000256" key="8">
    <source>
        <dbReference type="ARBA" id="ARBA00024350"/>
    </source>
</evidence>
<feature type="non-terminal residue" evidence="15">
    <location>
        <position position="1"/>
    </location>
</feature>
<evidence type="ECO:0000256" key="2">
    <source>
        <dbReference type="ARBA" id="ARBA00022741"/>
    </source>
</evidence>
<evidence type="ECO:0000256" key="11">
    <source>
        <dbReference type="SAM" id="MobiDB-lite"/>
    </source>
</evidence>
<dbReference type="PROSITE" id="PS00039">
    <property type="entry name" value="DEAD_ATP_HELICASE"/>
    <property type="match status" value="1"/>
</dbReference>
<dbReference type="InterPro" id="IPR000629">
    <property type="entry name" value="RNA-helicase_DEAD-box_CS"/>
</dbReference>
<dbReference type="InterPro" id="IPR027417">
    <property type="entry name" value="P-loop_NTPase"/>
</dbReference>
<feature type="domain" description="Helicase C-terminal" evidence="13">
    <location>
        <begin position="177"/>
        <end position="347"/>
    </location>
</feature>
<keyword evidence="16" id="KW-1185">Reference proteome</keyword>
<dbReference type="Pfam" id="PF00270">
    <property type="entry name" value="DEAD"/>
    <property type="match status" value="1"/>
</dbReference>
<evidence type="ECO:0000313" key="15">
    <source>
        <dbReference type="EMBL" id="CAG8807226.1"/>
    </source>
</evidence>
<name>A0ABN7VYN8_GIGMA</name>
<evidence type="ECO:0000256" key="10">
    <source>
        <dbReference type="RuleBase" id="RU000492"/>
    </source>
</evidence>
<comment type="caution">
    <text evidence="15">The sequence shown here is derived from an EMBL/GenBank/DDBJ whole genome shotgun (WGS) entry which is preliminary data.</text>
</comment>
<evidence type="ECO:0000259" key="14">
    <source>
        <dbReference type="PROSITE" id="PS51195"/>
    </source>
</evidence>
<evidence type="ECO:0000313" key="16">
    <source>
        <dbReference type="Proteomes" id="UP000789901"/>
    </source>
</evidence>
<evidence type="ECO:0000256" key="1">
    <source>
        <dbReference type="ARBA" id="ARBA00004123"/>
    </source>
</evidence>
<dbReference type="SUPFAM" id="SSF52540">
    <property type="entry name" value="P-loop containing nucleoside triphosphate hydrolases"/>
    <property type="match status" value="2"/>
</dbReference>
<dbReference type="PANTHER" id="PTHR47959:SF20">
    <property type="entry name" value="RNA HELICASE"/>
    <property type="match status" value="1"/>
</dbReference>
<feature type="non-terminal residue" evidence="15">
    <location>
        <position position="400"/>
    </location>
</feature>
<dbReference type="SMART" id="SM00487">
    <property type="entry name" value="DEXDc"/>
    <property type="match status" value="1"/>
</dbReference>
<dbReference type="InterPro" id="IPR050079">
    <property type="entry name" value="DEAD_box_RNA_helicase"/>
</dbReference>
<feature type="domain" description="DEAD-box RNA helicase Q" evidence="14">
    <location>
        <begin position="14"/>
        <end position="42"/>
    </location>
</feature>
<evidence type="ECO:0000256" key="5">
    <source>
        <dbReference type="ARBA" id="ARBA00022840"/>
    </source>
</evidence>
<evidence type="ECO:0000256" key="3">
    <source>
        <dbReference type="ARBA" id="ARBA00022801"/>
    </source>
</evidence>
<evidence type="ECO:0000256" key="4">
    <source>
        <dbReference type="ARBA" id="ARBA00022806"/>
    </source>
</evidence>
<keyword evidence="6" id="KW-0694">RNA-binding</keyword>
<dbReference type="InterPro" id="IPR044765">
    <property type="entry name" value="DDX47/Rrp3_DEADc"/>
</dbReference>
<evidence type="ECO:0000256" key="6">
    <source>
        <dbReference type="ARBA" id="ARBA00022884"/>
    </source>
</evidence>
<evidence type="ECO:0000259" key="13">
    <source>
        <dbReference type="PROSITE" id="PS51194"/>
    </source>
</evidence>
<dbReference type="Gene3D" id="3.40.50.300">
    <property type="entry name" value="P-loop containing nucleotide triphosphate hydrolases"/>
    <property type="match status" value="1"/>
</dbReference>
<comment type="subcellular location">
    <subcellularLocation>
        <location evidence="1">Nucleus</location>
    </subcellularLocation>
</comment>
<feature type="short sequence motif" description="Q motif" evidence="9">
    <location>
        <begin position="14"/>
        <end position="42"/>
    </location>
</feature>
<keyword evidence="4 10" id="KW-0347">Helicase</keyword>
<dbReference type="CDD" id="cd17954">
    <property type="entry name" value="DEADc_DDX47"/>
    <property type="match status" value="1"/>
</dbReference>
<organism evidence="15 16">
    <name type="scientific">Gigaspora margarita</name>
    <dbReference type="NCBI Taxonomy" id="4874"/>
    <lineage>
        <taxon>Eukaryota</taxon>
        <taxon>Fungi</taxon>
        <taxon>Fungi incertae sedis</taxon>
        <taxon>Mucoromycota</taxon>
        <taxon>Glomeromycotina</taxon>
        <taxon>Glomeromycetes</taxon>
        <taxon>Diversisporales</taxon>
        <taxon>Gigasporaceae</taxon>
        <taxon>Gigaspora</taxon>
    </lineage>
</organism>
<reference evidence="15 16" key="1">
    <citation type="submission" date="2021-06" db="EMBL/GenBank/DDBJ databases">
        <authorList>
            <person name="Kallberg Y."/>
            <person name="Tangrot J."/>
            <person name="Rosling A."/>
        </authorList>
    </citation>
    <scope>NUCLEOTIDE SEQUENCE [LARGE SCALE GENOMIC DNA]</scope>
    <source>
        <strain evidence="15 16">120-4 pot B 10/14</strain>
    </source>
</reference>
<evidence type="ECO:0000256" key="9">
    <source>
        <dbReference type="PROSITE-ProRule" id="PRU00552"/>
    </source>
</evidence>
<dbReference type="EMBL" id="CAJVQB010025810">
    <property type="protein sequence ID" value="CAG8807226.1"/>
    <property type="molecule type" value="Genomic_DNA"/>
</dbReference>
<keyword evidence="7" id="KW-0539">Nucleus</keyword>
<dbReference type="InterPro" id="IPR014001">
    <property type="entry name" value="Helicase_ATP-bd"/>
</dbReference>
<feature type="region of interest" description="Disordered" evidence="11">
    <location>
        <begin position="365"/>
        <end position="400"/>
    </location>
</feature>
<dbReference type="PROSITE" id="PS51195">
    <property type="entry name" value="Q_MOTIF"/>
    <property type="match status" value="1"/>
</dbReference>
<dbReference type="PROSITE" id="PS51194">
    <property type="entry name" value="HELICASE_CTER"/>
    <property type="match status" value="1"/>
</dbReference>
<dbReference type="InterPro" id="IPR014014">
    <property type="entry name" value="RNA_helicase_DEAD_Q_motif"/>
</dbReference>
<evidence type="ECO:0000256" key="7">
    <source>
        <dbReference type="ARBA" id="ARBA00023242"/>
    </source>
</evidence>
<dbReference type="Proteomes" id="UP000789901">
    <property type="component" value="Unassembled WGS sequence"/>
</dbReference>
<dbReference type="PROSITE" id="PS51192">
    <property type="entry name" value="HELICASE_ATP_BIND_1"/>
    <property type="match status" value="1"/>
</dbReference>
<sequence>MSDSTAEGGKKNATTFKSLGVIEQLCQACEQLKYKFPTEIQAEAIPWALQGRDIIGLAQTGSGKTAAFALPILQALWEAPQGLFSCILAPTRELAYQISESFESLGSIIGVRCAVIIGGMDMMSQAIALSKKPHIIIATPGRLHDHLENTKGFNLRNLKYLVMDEADKLLDMDFGPVIDKILKVIPKERHTYLFSATMTTKVAKLQRASLNNPVKIEVSSKTCNDTQRLALLLRNLGFPAIPLHGQLSQSKRLGSLNKFKAGNRNILVATDVASRGLDIPLVDVVINYDIPSNSKDYIHRVGRTARAGRSGKSITLVTQYDVEFYQRIEQVIGKQMELFPIGSKDDVLLLQERVSEAQRIATLEMKEEQQQKKGSKRIRSEGNDDYKDSEDRDLVISSKL</sequence>
<keyword evidence="2 10" id="KW-0547">Nucleotide-binding</keyword>
<keyword evidence="3 10" id="KW-0378">Hydrolase</keyword>
<feature type="compositionally biased region" description="Basic and acidic residues" evidence="11">
    <location>
        <begin position="378"/>
        <end position="394"/>
    </location>
</feature>
<proteinExistence type="inferred from homology"/>
<comment type="similarity">
    <text evidence="8">Belongs to the DEAD box helicase family. DDX47/RRP3 subfamily.</text>
</comment>
<protein>
    <submittedName>
        <fullName evidence="15">44517_t:CDS:1</fullName>
    </submittedName>
</protein>
<feature type="domain" description="Helicase ATP-binding" evidence="12">
    <location>
        <begin position="45"/>
        <end position="216"/>
    </location>
</feature>